<keyword evidence="4" id="KW-1185">Reference proteome</keyword>
<sequence>MAHKPNTVISEDNTQFEKNVTPLGDSQQEKPRRPQINTSILDSRLRKAEERLKDDPNAGNQDFADSMAASLGNVDKIRDILFGGQMRDYDKRFKRLEERFNQENMHFREDMFQRIKVLEERMEAEIDSLSEKAKTDRQERLSALADSEHEVKGLKNEMNNRITQLDDQFSKDIKNLRQQMHNKIQELALQMRQQNDSLVGLTNQEVNQLQEEKLNRTDLAAFFNELAMRLQRGYESSPYEESSEME</sequence>
<feature type="coiled-coil region" evidence="1">
    <location>
        <begin position="112"/>
        <end position="139"/>
    </location>
</feature>
<comment type="caution">
    <text evidence="3">The sequence shown here is derived from an EMBL/GenBank/DDBJ whole genome shotgun (WGS) entry which is preliminary data.</text>
</comment>
<feature type="compositionally biased region" description="Polar residues" evidence="2">
    <location>
        <begin position="7"/>
        <end position="18"/>
    </location>
</feature>
<evidence type="ECO:0000256" key="1">
    <source>
        <dbReference type="SAM" id="Coils"/>
    </source>
</evidence>
<name>A0ABT7VVH4_9GAMM</name>
<protein>
    <submittedName>
        <fullName evidence="3">Uncharacterized protein</fullName>
    </submittedName>
</protein>
<feature type="coiled-coil region" evidence="1">
    <location>
        <begin position="173"/>
        <end position="204"/>
    </location>
</feature>
<gene>
    <name evidence="3" type="ORF">QUF54_09530</name>
</gene>
<dbReference type="Proteomes" id="UP001171945">
    <property type="component" value="Unassembled WGS sequence"/>
</dbReference>
<feature type="region of interest" description="Disordered" evidence="2">
    <location>
        <begin position="1"/>
        <end position="43"/>
    </location>
</feature>
<evidence type="ECO:0000313" key="3">
    <source>
        <dbReference type="EMBL" id="MDM8563582.1"/>
    </source>
</evidence>
<proteinExistence type="predicted"/>
<dbReference type="EMBL" id="JAUCGM010000729">
    <property type="protein sequence ID" value="MDM8563582.1"/>
    <property type="molecule type" value="Genomic_DNA"/>
</dbReference>
<organism evidence="3 4">
    <name type="scientific">Candidatus Marithioploca araucensis</name>
    <dbReference type="NCBI Taxonomy" id="70273"/>
    <lineage>
        <taxon>Bacteria</taxon>
        <taxon>Pseudomonadati</taxon>
        <taxon>Pseudomonadota</taxon>
        <taxon>Gammaproteobacteria</taxon>
        <taxon>Thiotrichales</taxon>
        <taxon>Thiotrichaceae</taxon>
        <taxon>Candidatus Marithioploca</taxon>
    </lineage>
</organism>
<reference evidence="3" key="1">
    <citation type="submission" date="2023-06" db="EMBL/GenBank/DDBJ databases">
        <title>Uncultivated large filamentous bacteria from sulfidic sediments reveal new species and different genomic features in energy metabolism and defense.</title>
        <authorList>
            <person name="Fonseca A."/>
        </authorList>
    </citation>
    <scope>NUCLEOTIDE SEQUENCE</scope>
    <source>
        <strain evidence="3">HSG4</strain>
    </source>
</reference>
<evidence type="ECO:0000313" key="4">
    <source>
        <dbReference type="Proteomes" id="UP001171945"/>
    </source>
</evidence>
<accession>A0ABT7VVH4</accession>
<keyword evidence="1" id="KW-0175">Coiled coil</keyword>
<evidence type="ECO:0000256" key="2">
    <source>
        <dbReference type="SAM" id="MobiDB-lite"/>
    </source>
</evidence>